<reference evidence="1 2" key="1">
    <citation type="submission" date="2018-09" db="EMBL/GenBank/DDBJ databases">
        <title>A high-quality reference genome of wild soybean provides a powerful tool to mine soybean genomes.</title>
        <authorList>
            <person name="Xie M."/>
            <person name="Chung C.Y.L."/>
            <person name="Li M.-W."/>
            <person name="Wong F.-L."/>
            <person name="Chan T.-F."/>
            <person name="Lam H.-M."/>
        </authorList>
    </citation>
    <scope>NUCLEOTIDE SEQUENCE [LARGE SCALE GENOMIC DNA]</scope>
    <source>
        <strain evidence="2">cv. W05</strain>
        <tissue evidence="1">Hypocotyl of etiolated seedlings</tissue>
    </source>
</reference>
<accession>A0A445KGH4</accession>
<evidence type="ECO:0000313" key="2">
    <source>
        <dbReference type="Proteomes" id="UP000289340"/>
    </source>
</evidence>
<dbReference type="PANTHER" id="PTHR10688:SF2">
    <property type="entry name" value="PWWP DOMAIN-CONTAINING PROTEIN"/>
    <property type="match status" value="1"/>
</dbReference>
<comment type="caution">
    <text evidence="1">The sequence shown here is derived from an EMBL/GenBank/DDBJ whole genome shotgun (WGS) entry which is preliminary data.</text>
</comment>
<proteinExistence type="predicted"/>
<dbReference type="InterPro" id="IPR035979">
    <property type="entry name" value="RBD_domain_sf"/>
</dbReference>
<dbReference type="SUPFAM" id="SSF54928">
    <property type="entry name" value="RNA-binding domain, RBD"/>
    <property type="match status" value="1"/>
</dbReference>
<sequence length="802" mass="90565">MMQSDSSSRRSVKRGDIVWVRVHFPHKWHPALVLSSRDNLGVQVTFSFSPNDAVSVSPATTYFVESEVVPFEEAFPSLITRRNVDAPPLHSALRLLGQRVLSGLRCHCLTGRAQAQQQSAREFDPVGVLGFVLDAAVSPWVESPRFAHAVRVVAQVHAFRRYSSMQHKKIYKQNKETGGDNVKLLLISSLSQTVHKVTQESVALEPKEKCQIISKNGEKNKAIGAIKRLNSTVPVWEGNSAHLFKNKHLIISQNLVHSPALDPLYMVRESLKSARLSLLGFKNRSDQGIVDICFEDFSTMSRTHISVPSNFIIHLRNYIDKRKDNVLGLCWRLPDKETTVIYLNRGKRRRLDNKPASCNDFSQISEVQESERDGDISKHTTPRISDIKMLEPEGSIQKGHEASTCVCETNMNFTEEVQKVDSKRSKRCESLSNLVQHVHSDKCEVDASEAKVKGMLGSDSSVYQERLQLSCNRYTTPLKSNRSARYISKHTRTRISDIKMLEQEGSIQKHHQASTHVCETRMNFTDGVPKADSKRSQTCESLSNLVHCLHSDECEIDANAAKVKGTLESDSSVYPERMQISCNSVTTPLKSKRSARTELSSGDCLVEGKDRYQSVASCSIFNSNVGQLSNTYVPFYRKSLIMKFPKNFNLPSKEQLVKKFSVFGSVDSYRTRVFCYAGSALVSFLQEADAVAAFKYAKKKALFDKANVRFWLDPFEHRRRGFNPSTNKQTGPPLKSCLKYSNSLSRENRKKHRRVRFIISAPVPPSTSKQTGPPLKSCLKNSNSLCKENKKKHRRVRFTIET</sequence>
<evidence type="ECO:0000313" key="1">
    <source>
        <dbReference type="EMBL" id="RZC09967.1"/>
    </source>
</evidence>
<dbReference type="EMBL" id="QZWG01000006">
    <property type="protein sequence ID" value="RZC09967.1"/>
    <property type="molecule type" value="Genomic_DNA"/>
</dbReference>
<keyword evidence="2" id="KW-1185">Reference proteome</keyword>
<dbReference type="GO" id="GO:0003676">
    <property type="term" value="F:nucleic acid binding"/>
    <property type="evidence" value="ECO:0007669"/>
    <property type="project" value="InterPro"/>
</dbReference>
<dbReference type="Proteomes" id="UP000289340">
    <property type="component" value="Chromosome 6"/>
</dbReference>
<dbReference type="InterPro" id="IPR052657">
    <property type="entry name" value="PDP_family_Arabidopsis"/>
</dbReference>
<dbReference type="AlphaFoldDB" id="A0A445KGH4"/>
<organism evidence="1 2">
    <name type="scientific">Glycine soja</name>
    <name type="common">Wild soybean</name>
    <dbReference type="NCBI Taxonomy" id="3848"/>
    <lineage>
        <taxon>Eukaryota</taxon>
        <taxon>Viridiplantae</taxon>
        <taxon>Streptophyta</taxon>
        <taxon>Embryophyta</taxon>
        <taxon>Tracheophyta</taxon>
        <taxon>Spermatophyta</taxon>
        <taxon>Magnoliopsida</taxon>
        <taxon>eudicotyledons</taxon>
        <taxon>Gunneridae</taxon>
        <taxon>Pentapetalae</taxon>
        <taxon>rosids</taxon>
        <taxon>fabids</taxon>
        <taxon>Fabales</taxon>
        <taxon>Fabaceae</taxon>
        <taxon>Papilionoideae</taxon>
        <taxon>50 kb inversion clade</taxon>
        <taxon>NPAAA clade</taxon>
        <taxon>indigoferoid/millettioid clade</taxon>
        <taxon>Phaseoleae</taxon>
        <taxon>Glycine</taxon>
        <taxon>Glycine subgen. Soja</taxon>
    </lineage>
</organism>
<dbReference type="Gramene" id="XM_028382557.1">
    <property type="protein sequence ID" value="XP_028238358.1"/>
    <property type="gene ID" value="LOC114417381"/>
</dbReference>
<evidence type="ECO:0008006" key="3">
    <source>
        <dbReference type="Google" id="ProtNLM"/>
    </source>
</evidence>
<name>A0A445KGH4_GLYSO</name>
<protein>
    <recommendedName>
        <fullName evidence="3">PWWP domain-containing protein</fullName>
    </recommendedName>
</protein>
<gene>
    <name evidence="1" type="ORF">D0Y65_016334</name>
</gene>
<dbReference type="PANTHER" id="PTHR10688">
    <property type="entry name" value="PWWP DOMAIN-CONTAINING PROTEIN"/>
    <property type="match status" value="1"/>
</dbReference>